<accession>A0A8B6CD00</accession>
<keyword evidence="1" id="KW-0378">Hydrolase</keyword>
<feature type="compositionally biased region" description="Basic and acidic residues" evidence="2">
    <location>
        <begin position="1"/>
        <end position="12"/>
    </location>
</feature>
<proteinExistence type="predicted"/>
<protein>
    <recommendedName>
        <fullName evidence="3">Peptidase A2 domain-containing protein</fullName>
    </recommendedName>
</protein>
<dbReference type="InterPro" id="IPR001995">
    <property type="entry name" value="Peptidase_A2_cat"/>
</dbReference>
<dbReference type="PROSITE" id="PS00141">
    <property type="entry name" value="ASP_PROTEASE"/>
    <property type="match status" value="1"/>
</dbReference>
<dbReference type="EMBL" id="UYJE01001490">
    <property type="protein sequence ID" value="VDI02607.1"/>
    <property type="molecule type" value="Genomic_DNA"/>
</dbReference>
<dbReference type="CDD" id="cd00303">
    <property type="entry name" value="retropepsin_like"/>
    <property type="match status" value="1"/>
</dbReference>
<dbReference type="Pfam" id="PF00077">
    <property type="entry name" value="RVP"/>
    <property type="match status" value="1"/>
</dbReference>
<dbReference type="OrthoDB" id="6114823at2759"/>
<feature type="domain" description="Peptidase A2" evidence="3">
    <location>
        <begin position="642"/>
        <end position="657"/>
    </location>
</feature>
<dbReference type="AlphaFoldDB" id="A0A8B6CD00"/>
<evidence type="ECO:0000259" key="3">
    <source>
        <dbReference type="PROSITE" id="PS50175"/>
    </source>
</evidence>
<evidence type="ECO:0000256" key="1">
    <source>
        <dbReference type="ARBA" id="ARBA00022801"/>
    </source>
</evidence>
<dbReference type="PROSITE" id="PS50175">
    <property type="entry name" value="ASP_PROT_RETROV"/>
    <property type="match status" value="1"/>
</dbReference>
<evidence type="ECO:0000313" key="5">
    <source>
        <dbReference type="Proteomes" id="UP000596742"/>
    </source>
</evidence>
<feature type="compositionally biased region" description="Polar residues" evidence="2">
    <location>
        <begin position="111"/>
        <end position="120"/>
    </location>
</feature>
<dbReference type="Proteomes" id="UP000596742">
    <property type="component" value="Unassembled WGS sequence"/>
</dbReference>
<evidence type="ECO:0000313" key="4">
    <source>
        <dbReference type="EMBL" id="VDI02607.1"/>
    </source>
</evidence>
<dbReference type="SUPFAM" id="SSF50630">
    <property type="entry name" value="Acid proteases"/>
    <property type="match status" value="1"/>
</dbReference>
<feature type="region of interest" description="Disordered" evidence="2">
    <location>
        <begin position="1"/>
        <end position="34"/>
    </location>
</feature>
<keyword evidence="5" id="KW-1185">Reference proteome</keyword>
<dbReference type="GO" id="GO:0004190">
    <property type="term" value="F:aspartic-type endopeptidase activity"/>
    <property type="evidence" value="ECO:0007669"/>
    <property type="project" value="InterPro"/>
</dbReference>
<dbReference type="InterPro" id="IPR018061">
    <property type="entry name" value="Retropepsins"/>
</dbReference>
<organism evidence="4 5">
    <name type="scientific">Mytilus galloprovincialis</name>
    <name type="common">Mediterranean mussel</name>
    <dbReference type="NCBI Taxonomy" id="29158"/>
    <lineage>
        <taxon>Eukaryota</taxon>
        <taxon>Metazoa</taxon>
        <taxon>Spiralia</taxon>
        <taxon>Lophotrochozoa</taxon>
        <taxon>Mollusca</taxon>
        <taxon>Bivalvia</taxon>
        <taxon>Autobranchia</taxon>
        <taxon>Pteriomorphia</taxon>
        <taxon>Mytilida</taxon>
        <taxon>Mytiloidea</taxon>
        <taxon>Mytilidae</taxon>
        <taxon>Mytilinae</taxon>
        <taxon>Mytilus</taxon>
    </lineage>
</organism>
<dbReference type="GO" id="GO:0006508">
    <property type="term" value="P:proteolysis"/>
    <property type="evidence" value="ECO:0007669"/>
    <property type="project" value="InterPro"/>
</dbReference>
<comment type="caution">
    <text evidence="4">The sequence shown here is derived from an EMBL/GenBank/DDBJ whole genome shotgun (WGS) entry which is preliminary data.</text>
</comment>
<sequence length="952" mass="109133">MSDTGKPYDFRSRSLNRSQPLKGGRGRGKFGLNESMSTYETEMEIEVGSNTIARNSSLDKFEGIEVHAEEKQRHTGDSITSKGLEYDNCRSQTPTDLEISDHDNYAKNRNLPGTSDSVVSTEKRSYTDLEEMCAELRRELVNTKKELAESRVRHEAKDVELGRKDEAFNQMHEEINEIRTNFQTRLENTEQELNRTQQDLSFAQSQIANNQVVDNRQMETSSNRENIYNSNQENRYQQNPRYGNYSRENVNDTVLPIVPMATHMPGPSVSVNRGAHRNTNNSDEPKFRIPYFNGKSKFEGFWTVFELGTKKFQWNSQAKLENLWCSLKDDALDFACKLSPDVQNNISQFRDALQRRYGDNRLPEQYREDLANIKKHFKETLPEYAARVENLVCRGYPHLKEINLLNTLKVENFLKGLPDQSIAYEKRAEVRQIETEEQYDHTEFIEENEIRKVGNTRFVTEERLDKKLEIFSREIKTEFSAIENNLKGEINRVEPDGQVLALPVSLDELKENKFIIDENKDHKCTLNRGKTVDFNLTSSGNKRNTEVCRDIDIGKSKLSVAFEDTDKLYAVDNICGDEPDRSKLSVASGQFDDAEINVSESSFLDEYVTVDPSVDISSVDVVIDRVRAVTLRVPIVIEGDYLNAVIDTGAEVTVMSQEKFLKIPENRRPQIYKAERNLVVAEAGKKMQTLGMADVSCQIGPLDFIWSVYIAPIGDELLLGCDIIDEHDITINTKRGLEIKGQWINCDVTRRSDKVARVVLKEAVTIPANSEVILPGLSINSEILDSRYCSVEPVFIDERQIIVARSLVDPYKETIPVRIVNVEKYPIRIRKNYLLGELHPVEQFEVFIDNNADVELYDSVLYKDFCIGMSQGDLIDTPVIPENWRSPKVLSTKTDSFEIEAEIPKLPDFLSELYQKSCEKISDQGQKLKLAKVLLKNQDDLIRTLERKLRHK</sequence>
<dbReference type="Gene3D" id="2.40.70.10">
    <property type="entry name" value="Acid Proteases"/>
    <property type="match status" value="1"/>
</dbReference>
<evidence type="ECO:0000256" key="2">
    <source>
        <dbReference type="SAM" id="MobiDB-lite"/>
    </source>
</evidence>
<feature type="region of interest" description="Disordered" evidence="2">
    <location>
        <begin position="93"/>
        <end position="122"/>
    </location>
</feature>
<dbReference type="InterPro" id="IPR021109">
    <property type="entry name" value="Peptidase_aspartic_dom_sf"/>
</dbReference>
<dbReference type="PANTHER" id="PTHR33223:SF6">
    <property type="entry name" value="CCHC-TYPE DOMAIN-CONTAINING PROTEIN"/>
    <property type="match status" value="1"/>
</dbReference>
<dbReference type="InterPro" id="IPR001969">
    <property type="entry name" value="Aspartic_peptidase_AS"/>
</dbReference>
<name>A0A8B6CD00_MYTGA</name>
<dbReference type="PANTHER" id="PTHR33223">
    <property type="entry name" value="CCHC-TYPE DOMAIN-CONTAINING PROTEIN"/>
    <property type="match status" value="1"/>
</dbReference>
<reference evidence="4" key="1">
    <citation type="submission" date="2018-11" db="EMBL/GenBank/DDBJ databases">
        <authorList>
            <person name="Alioto T."/>
            <person name="Alioto T."/>
        </authorList>
    </citation>
    <scope>NUCLEOTIDE SEQUENCE</scope>
</reference>
<gene>
    <name evidence="4" type="ORF">MGAL_10B087229</name>
</gene>